<protein>
    <submittedName>
        <fullName evidence="1">Uncharacterized protein</fullName>
    </submittedName>
</protein>
<dbReference type="AlphaFoldDB" id="A0A1J5PML9"/>
<comment type="caution">
    <text evidence="1">The sequence shown here is derived from an EMBL/GenBank/DDBJ whole genome shotgun (WGS) entry which is preliminary data.</text>
</comment>
<dbReference type="EMBL" id="MLJW01004972">
    <property type="protein sequence ID" value="OIQ69007.1"/>
    <property type="molecule type" value="Genomic_DNA"/>
</dbReference>
<name>A0A1J5PML9_9ZZZZ</name>
<evidence type="ECO:0000313" key="1">
    <source>
        <dbReference type="EMBL" id="OIQ69007.1"/>
    </source>
</evidence>
<reference evidence="1" key="1">
    <citation type="submission" date="2016-10" db="EMBL/GenBank/DDBJ databases">
        <title>Sequence of Gallionella enrichment culture.</title>
        <authorList>
            <person name="Poehlein A."/>
            <person name="Muehling M."/>
            <person name="Daniel R."/>
        </authorList>
    </citation>
    <scope>NUCLEOTIDE SEQUENCE</scope>
</reference>
<proteinExistence type="predicted"/>
<gene>
    <name evidence="1" type="ORF">GALL_493970</name>
</gene>
<organism evidence="1">
    <name type="scientific">mine drainage metagenome</name>
    <dbReference type="NCBI Taxonomy" id="410659"/>
    <lineage>
        <taxon>unclassified sequences</taxon>
        <taxon>metagenomes</taxon>
        <taxon>ecological metagenomes</taxon>
    </lineage>
</organism>
<sequence>MGDVQVEVPAVDIALADQLGRVGLLDRRFQAFALEDVFAADIDIGRMRPDRVGRDQAAFDQQVRVIAQDLAVLAGAGLGLVGVDHQIVRAVALLLGHEGPLQAGGEAGAAAATQARILDLVAEPFRRLSQHVARRVPAPTRLRALQAPVMEAIDVREDAVLVFQDSDHDPLLSPVRAGGPGDGHVLRGEDHHAAGSLAALPLGFGGALGSDLIGLAAEPS</sequence>
<accession>A0A1J5PML9</accession>